<dbReference type="HAMAP" id="MF_01057">
    <property type="entry name" value="tRNA_methyltr_TrmB"/>
    <property type="match status" value="1"/>
</dbReference>
<comment type="function">
    <text evidence="2 7">Catalyzes the formation of N(7)-methylguanine at position 46 (m7G46) in tRNA.</text>
</comment>
<dbReference type="InterPro" id="IPR055361">
    <property type="entry name" value="tRNA_methyltr_TrmB_bact"/>
</dbReference>
<evidence type="ECO:0000313" key="8">
    <source>
        <dbReference type="EMBL" id="QDT39286.1"/>
    </source>
</evidence>
<dbReference type="RefSeq" id="WP_310820738.1">
    <property type="nucleotide sequence ID" value="NZ_CP036268.1"/>
</dbReference>
<evidence type="ECO:0000256" key="1">
    <source>
        <dbReference type="ARBA" id="ARBA00000142"/>
    </source>
</evidence>
<keyword evidence="6 7" id="KW-0819">tRNA processing</keyword>
<comment type="pathway">
    <text evidence="7">tRNA modification; N(7)-methylguanine-tRNA biosynthesis.</text>
</comment>
<dbReference type="SUPFAM" id="SSF53335">
    <property type="entry name" value="S-adenosyl-L-methionine-dependent methyltransferases"/>
    <property type="match status" value="1"/>
</dbReference>
<feature type="binding site" evidence="7">
    <location>
        <position position="91"/>
    </location>
    <ligand>
        <name>S-adenosyl-L-methionine</name>
        <dbReference type="ChEBI" id="CHEBI:59789"/>
    </ligand>
</feature>
<dbReference type="KEGG" id="svp:Pan189_36920"/>
<dbReference type="InterPro" id="IPR003358">
    <property type="entry name" value="tRNA_(Gua-N-7)_MeTrfase_Trmb"/>
</dbReference>
<dbReference type="Gene3D" id="3.40.50.150">
    <property type="entry name" value="Vaccinia Virus protein VP39"/>
    <property type="match status" value="1"/>
</dbReference>
<comment type="similarity">
    <text evidence="7">Belongs to the class I-like SAM-binding methyltransferase superfamily. TrmB family.</text>
</comment>
<dbReference type="NCBIfam" id="TIGR00091">
    <property type="entry name" value="tRNA (guanosine(46)-N7)-methyltransferase TrmB"/>
    <property type="match status" value="1"/>
</dbReference>
<dbReference type="AlphaFoldDB" id="A0A517R5V5"/>
<evidence type="ECO:0000256" key="3">
    <source>
        <dbReference type="ARBA" id="ARBA00022603"/>
    </source>
</evidence>
<dbReference type="PANTHER" id="PTHR23417">
    <property type="entry name" value="3-DEOXY-D-MANNO-OCTULOSONIC-ACID TRANSFERASE/TRNA GUANINE-N 7 - -METHYLTRANSFERASE"/>
    <property type="match status" value="1"/>
</dbReference>
<keyword evidence="4 7" id="KW-0808">Transferase</keyword>
<dbReference type="GO" id="GO:0043527">
    <property type="term" value="C:tRNA methyltransferase complex"/>
    <property type="evidence" value="ECO:0007669"/>
    <property type="project" value="TreeGrafter"/>
</dbReference>
<dbReference type="UniPathway" id="UPA00989"/>
<protein>
    <recommendedName>
        <fullName evidence="7">tRNA (guanine-N(7)-)-methyltransferase</fullName>
        <ecNumber evidence="7">2.1.1.33</ecNumber>
    </recommendedName>
    <alternativeName>
        <fullName evidence="7">tRNA (guanine(46)-N(7))-methyltransferase</fullName>
    </alternativeName>
    <alternativeName>
        <fullName evidence="7">tRNA(m7G46)-methyltransferase</fullName>
    </alternativeName>
</protein>
<evidence type="ECO:0000256" key="4">
    <source>
        <dbReference type="ARBA" id="ARBA00022679"/>
    </source>
</evidence>
<feature type="binding site" evidence="7">
    <location>
        <position position="64"/>
    </location>
    <ligand>
        <name>S-adenosyl-L-methionine</name>
        <dbReference type="ChEBI" id="CHEBI:59789"/>
    </ligand>
</feature>
<dbReference type="EC" id="2.1.1.33" evidence="7"/>
<evidence type="ECO:0000256" key="5">
    <source>
        <dbReference type="ARBA" id="ARBA00022691"/>
    </source>
</evidence>
<keyword evidence="5 7" id="KW-0949">S-adenosyl-L-methionine</keyword>
<keyword evidence="3 7" id="KW-0489">Methyltransferase</keyword>
<name>A0A517R5V5_9PLAN</name>
<accession>A0A517R5V5</accession>
<dbReference type="CDD" id="cd02440">
    <property type="entry name" value="AdoMet_MTases"/>
    <property type="match status" value="1"/>
</dbReference>
<feature type="binding site" evidence="7">
    <location>
        <position position="150"/>
    </location>
    <ligand>
        <name>substrate</name>
    </ligand>
</feature>
<dbReference type="InterPro" id="IPR029063">
    <property type="entry name" value="SAM-dependent_MTases_sf"/>
</dbReference>
<feature type="binding site" evidence="7">
    <location>
        <position position="39"/>
    </location>
    <ligand>
        <name>S-adenosyl-L-methionine</name>
        <dbReference type="ChEBI" id="CHEBI:59789"/>
    </ligand>
</feature>
<dbReference type="EMBL" id="CP036268">
    <property type="protein sequence ID" value="QDT39286.1"/>
    <property type="molecule type" value="Genomic_DNA"/>
</dbReference>
<organism evidence="8 9">
    <name type="scientific">Stratiformator vulcanicus</name>
    <dbReference type="NCBI Taxonomy" id="2527980"/>
    <lineage>
        <taxon>Bacteria</taxon>
        <taxon>Pseudomonadati</taxon>
        <taxon>Planctomycetota</taxon>
        <taxon>Planctomycetia</taxon>
        <taxon>Planctomycetales</taxon>
        <taxon>Planctomycetaceae</taxon>
        <taxon>Stratiformator</taxon>
    </lineage>
</organism>
<feature type="binding site" evidence="7">
    <location>
        <position position="114"/>
    </location>
    <ligand>
        <name>S-adenosyl-L-methionine</name>
        <dbReference type="ChEBI" id="CHEBI:59789"/>
    </ligand>
</feature>
<dbReference type="PANTHER" id="PTHR23417:SF14">
    <property type="entry name" value="PENTACOTRIPEPTIDE-REPEAT REGION OF PRORP DOMAIN-CONTAINING PROTEIN"/>
    <property type="match status" value="1"/>
</dbReference>
<comment type="catalytic activity">
    <reaction evidence="1 7">
        <text>guanosine(46) in tRNA + S-adenosyl-L-methionine = N(7)-methylguanosine(46) in tRNA + S-adenosyl-L-homocysteine</text>
        <dbReference type="Rhea" id="RHEA:42708"/>
        <dbReference type="Rhea" id="RHEA-COMP:10188"/>
        <dbReference type="Rhea" id="RHEA-COMP:10189"/>
        <dbReference type="ChEBI" id="CHEBI:57856"/>
        <dbReference type="ChEBI" id="CHEBI:59789"/>
        <dbReference type="ChEBI" id="CHEBI:74269"/>
        <dbReference type="ChEBI" id="CHEBI:74480"/>
        <dbReference type="EC" id="2.1.1.33"/>
    </reaction>
</comment>
<proteinExistence type="inferred from homology"/>
<dbReference type="Pfam" id="PF02390">
    <property type="entry name" value="Methyltransf_4"/>
    <property type="match status" value="1"/>
</dbReference>
<keyword evidence="9" id="KW-1185">Reference proteome</keyword>
<comment type="caution">
    <text evidence="7">Lacks conserved residue(s) required for the propagation of feature annotation.</text>
</comment>
<dbReference type="Proteomes" id="UP000317318">
    <property type="component" value="Chromosome"/>
</dbReference>
<evidence type="ECO:0000256" key="6">
    <source>
        <dbReference type="ARBA" id="ARBA00022694"/>
    </source>
</evidence>
<dbReference type="GO" id="GO:0008176">
    <property type="term" value="F:tRNA (guanine(46)-N7)-methyltransferase activity"/>
    <property type="evidence" value="ECO:0007669"/>
    <property type="project" value="UniProtKB-UniRule"/>
</dbReference>
<feature type="binding site" evidence="7">
    <location>
        <begin position="187"/>
        <end position="190"/>
    </location>
    <ligand>
        <name>substrate</name>
    </ligand>
</feature>
<evidence type="ECO:0000256" key="2">
    <source>
        <dbReference type="ARBA" id="ARBA00003015"/>
    </source>
</evidence>
<gene>
    <name evidence="7 8" type="primary">trmB</name>
    <name evidence="8" type="ORF">Pan189_36920</name>
</gene>
<feature type="binding site" evidence="7">
    <location>
        <position position="118"/>
    </location>
    <ligand>
        <name>substrate</name>
    </ligand>
</feature>
<evidence type="ECO:0000256" key="7">
    <source>
        <dbReference type="HAMAP-Rule" id="MF_01057"/>
    </source>
</evidence>
<evidence type="ECO:0000313" key="9">
    <source>
        <dbReference type="Proteomes" id="UP000317318"/>
    </source>
</evidence>
<dbReference type="PROSITE" id="PS51625">
    <property type="entry name" value="SAM_MT_TRMB"/>
    <property type="match status" value="1"/>
</dbReference>
<reference evidence="8 9" key="1">
    <citation type="submission" date="2019-02" db="EMBL/GenBank/DDBJ databases">
        <title>Deep-cultivation of Planctomycetes and their phenomic and genomic characterization uncovers novel biology.</title>
        <authorList>
            <person name="Wiegand S."/>
            <person name="Jogler M."/>
            <person name="Boedeker C."/>
            <person name="Pinto D."/>
            <person name="Vollmers J."/>
            <person name="Rivas-Marin E."/>
            <person name="Kohn T."/>
            <person name="Peeters S.H."/>
            <person name="Heuer A."/>
            <person name="Rast P."/>
            <person name="Oberbeckmann S."/>
            <person name="Bunk B."/>
            <person name="Jeske O."/>
            <person name="Meyerdierks A."/>
            <person name="Storesund J.E."/>
            <person name="Kallscheuer N."/>
            <person name="Luecker S."/>
            <person name="Lage O.M."/>
            <person name="Pohl T."/>
            <person name="Merkel B.J."/>
            <person name="Hornburger P."/>
            <person name="Mueller R.-W."/>
            <person name="Bruemmer F."/>
            <person name="Labrenz M."/>
            <person name="Spormann A.M."/>
            <person name="Op den Camp H."/>
            <person name="Overmann J."/>
            <person name="Amann R."/>
            <person name="Jetten M.S.M."/>
            <person name="Mascher T."/>
            <person name="Medema M.H."/>
            <person name="Devos D.P."/>
            <person name="Kaster A.-K."/>
            <person name="Ovreas L."/>
            <person name="Rohde M."/>
            <person name="Galperin M.Y."/>
            <person name="Jogler C."/>
        </authorList>
    </citation>
    <scope>NUCLEOTIDE SEQUENCE [LARGE SCALE GENOMIC DNA]</scope>
    <source>
        <strain evidence="8 9">Pan189</strain>
    </source>
</reference>
<sequence length="207" mass="24394">MQQQPPGEVLRPWFVTLEDVEPQLDWATYFEREQPVELDIGCGRGLFLVNASDAEPETNFLGMEVDFKEARRTAKRLKKRRQPNARVIGGDAKYVMKRLIDPHSVSAAHVYFPDPWWKQKQRHRRLFDDVFVDLLDRVVKPGGLVHSWTDVPEYFEVISGLMNHDDRFEQLPPPDERPPEHELDYQTSFERKAREKGVPIHRGLWRH</sequence>